<dbReference type="NCBIfam" id="TIGR01766">
    <property type="entry name" value="IS200/IS605 family accessory protein TnpB-like domain"/>
    <property type="match status" value="1"/>
</dbReference>
<evidence type="ECO:0000256" key="1">
    <source>
        <dbReference type="ARBA" id="ARBA00008761"/>
    </source>
</evidence>
<evidence type="ECO:0000313" key="8">
    <source>
        <dbReference type="EMBL" id="MBB6018533.1"/>
    </source>
</evidence>
<reference evidence="8 9" key="1">
    <citation type="submission" date="2020-08" db="EMBL/GenBank/DDBJ databases">
        <title>Genomic Encyclopedia of Type Strains, Phase IV (KMG-IV): sequencing the most valuable type-strain genomes for metagenomic binning, comparative biology and taxonomic classification.</title>
        <authorList>
            <person name="Goeker M."/>
        </authorList>
    </citation>
    <scope>NUCLEOTIDE SEQUENCE [LARGE SCALE GENOMIC DNA]</scope>
    <source>
        <strain evidence="8 9">DSM 12027</strain>
    </source>
</reference>
<comment type="caution">
    <text evidence="8">The sequence shown here is derived from an EMBL/GenBank/DDBJ whole genome shotgun (WGS) entry which is preliminary data.</text>
</comment>
<evidence type="ECO:0000313" key="9">
    <source>
        <dbReference type="Proteomes" id="UP000629870"/>
    </source>
</evidence>
<accession>A0ABR6NXE9</accession>
<feature type="domain" description="Probable transposase IS891/IS1136/IS1341" evidence="6">
    <location>
        <begin position="177"/>
        <end position="299"/>
    </location>
</feature>
<dbReference type="Pfam" id="PF01385">
    <property type="entry name" value="OrfB_IS605"/>
    <property type="match status" value="1"/>
</dbReference>
<name>A0ABR6NXE9_9DEIO</name>
<evidence type="ECO:0000259" key="7">
    <source>
        <dbReference type="Pfam" id="PF07282"/>
    </source>
</evidence>
<gene>
    <name evidence="8" type="ORF">HNQ04_003814</name>
</gene>
<dbReference type="Pfam" id="PF07282">
    <property type="entry name" value="Cas12f1-like_TNB"/>
    <property type="match status" value="1"/>
</dbReference>
<keyword evidence="4" id="KW-0238">DNA-binding</keyword>
<protein>
    <submittedName>
        <fullName evidence="8">Transposase</fullName>
    </submittedName>
</protein>
<comment type="similarity">
    <text evidence="2">In the N-terminal section; belongs to the transposase 2 family.</text>
</comment>
<dbReference type="InterPro" id="IPR051399">
    <property type="entry name" value="RNA-guided_DNA_endo/Transpos"/>
</dbReference>
<keyword evidence="5" id="KW-0233">DNA recombination</keyword>
<sequence>MKGRSVAKPKKMVQRSVRKLALPGSALLDRLCRAAGQLYSAALVKYWRILRQTGNGKNGRKPVFLSQYGMEKLFPNDPDRVLHSHSCDAVVGHFYAAIKSANERKKKGSKEAKYPRKRKHFFKVTWKSTGIRLKAGSLILSTGKGVEDLVIPWNHALPTMVEIGWKKTGGYELRAVYEVQPQAALGTGVAGVDLGELRIASVFDGEKATLYSGRLLKSKSRYRAKVISKLDAKIARTKKGTAHTKPSRRRQKLIKGKRRLVARLENQVSDILHKQTAHLVSTLHAAGVQTVVIGDITDIRDVIKYGRKANQRLHGWSFGRFRQMITYKAAQLGMRAVIVDEAYTSQTCPPCTNRYKPSGRQYQCKACGFVSDRDVVGSMNIRAKYLGSFGTPVVGVMGPPVQGVRYAHGLSRHLNLHSSRIPRL</sequence>
<evidence type="ECO:0000256" key="2">
    <source>
        <dbReference type="ARBA" id="ARBA00011044"/>
    </source>
</evidence>
<dbReference type="PANTHER" id="PTHR30405">
    <property type="entry name" value="TRANSPOSASE"/>
    <property type="match status" value="1"/>
</dbReference>
<dbReference type="Proteomes" id="UP000629870">
    <property type="component" value="Unassembled WGS sequence"/>
</dbReference>
<dbReference type="NCBIfam" id="NF040570">
    <property type="entry name" value="guided_TnpB"/>
    <property type="match status" value="1"/>
</dbReference>
<evidence type="ECO:0000256" key="4">
    <source>
        <dbReference type="ARBA" id="ARBA00023125"/>
    </source>
</evidence>
<dbReference type="InterPro" id="IPR001959">
    <property type="entry name" value="Transposase"/>
</dbReference>
<keyword evidence="3" id="KW-0815">Transposition</keyword>
<dbReference type="InterPro" id="IPR010095">
    <property type="entry name" value="Cas12f1-like_TNB"/>
</dbReference>
<evidence type="ECO:0000259" key="6">
    <source>
        <dbReference type="Pfam" id="PF01385"/>
    </source>
</evidence>
<evidence type="ECO:0000256" key="5">
    <source>
        <dbReference type="ARBA" id="ARBA00023172"/>
    </source>
</evidence>
<organism evidence="8 9">
    <name type="scientific">Deinococcus radiopugnans ATCC 19172</name>
    <dbReference type="NCBI Taxonomy" id="585398"/>
    <lineage>
        <taxon>Bacteria</taxon>
        <taxon>Thermotogati</taxon>
        <taxon>Deinococcota</taxon>
        <taxon>Deinococci</taxon>
        <taxon>Deinococcales</taxon>
        <taxon>Deinococcaceae</taxon>
        <taxon>Deinococcus</taxon>
    </lineage>
</organism>
<keyword evidence="9" id="KW-1185">Reference proteome</keyword>
<evidence type="ECO:0000256" key="3">
    <source>
        <dbReference type="ARBA" id="ARBA00022578"/>
    </source>
</evidence>
<dbReference type="PANTHER" id="PTHR30405:SF11">
    <property type="entry name" value="RNA-GUIDED DNA ENDONUCLEASE RV2885C-RELATED"/>
    <property type="match status" value="1"/>
</dbReference>
<feature type="domain" description="Cas12f1-like TNB" evidence="7">
    <location>
        <begin position="318"/>
        <end position="381"/>
    </location>
</feature>
<comment type="similarity">
    <text evidence="1">In the C-terminal section; belongs to the transposase 35 family.</text>
</comment>
<proteinExistence type="inferred from homology"/>
<dbReference type="EMBL" id="JACHEW010000033">
    <property type="protein sequence ID" value="MBB6018533.1"/>
    <property type="molecule type" value="Genomic_DNA"/>
</dbReference>